<proteinExistence type="predicted"/>
<protein>
    <submittedName>
        <fullName evidence="1">Uncharacterized protein</fullName>
    </submittedName>
</protein>
<organism evidence="1 2">
    <name type="scientific">Ruminococcus flavefaciens 007c</name>
    <dbReference type="NCBI Taxonomy" id="1341157"/>
    <lineage>
        <taxon>Bacteria</taxon>
        <taxon>Bacillati</taxon>
        <taxon>Bacillota</taxon>
        <taxon>Clostridia</taxon>
        <taxon>Eubacteriales</taxon>
        <taxon>Oscillospiraceae</taxon>
        <taxon>Ruminococcus</taxon>
    </lineage>
</organism>
<sequence length="31" mass="3758">MIPDTLLIENRQKGRKYYLLDLDEADKLFDM</sequence>
<reference evidence="1 2" key="1">
    <citation type="journal article" date="2014" name="PLoS ONE">
        <title>Rumen cellulosomics: divergent fiber-degrading strategies revealed by comparative genome-wide analysis of six ruminococcal strains.</title>
        <authorList>
            <person name="Dassa B."/>
            <person name="Borovok I."/>
            <person name="Ruimy-Israeli V."/>
            <person name="Lamed R."/>
            <person name="Flint H.J."/>
            <person name="Duncan S.H."/>
            <person name="Henrissat B."/>
            <person name="Coutinho P."/>
            <person name="Morrison M."/>
            <person name="Mosoni P."/>
            <person name="Yeoman C.J."/>
            <person name="White B.A."/>
            <person name="Bayer E.A."/>
        </authorList>
    </citation>
    <scope>NUCLEOTIDE SEQUENCE [LARGE SCALE GENOMIC DNA]</scope>
    <source>
        <strain evidence="1 2">007c</strain>
    </source>
</reference>
<dbReference type="AlphaFoldDB" id="W7UTS7"/>
<accession>W7UTS7</accession>
<evidence type="ECO:0000313" key="2">
    <source>
        <dbReference type="Proteomes" id="UP000019365"/>
    </source>
</evidence>
<comment type="caution">
    <text evidence="1">The sequence shown here is derived from an EMBL/GenBank/DDBJ whole genome shotgun (WGS) entry which is preliminary data.</text>
</comment>
<evidence type="ECO:0000313" key="1">
    <source>
        <dbReference type="EMBL" id="EWM52200.1"/>
    </source>
</evidence>
<dbReference type="EMBL" id="ATAX01000036">
    <property type="protein sequence ID" value="EWM52200.1"/>
    <property type="molecule type" value="Genomic_DNA"/>
</dbReference>
<name>W7UTS7_RUMFL</name>
<dbReference type="Proteomes" id="UP000019365">
    <property type="component" value="Unassembled WGS sequence"/>
</dbReference>
<keyword evidence="2" id="KW-1185">Reference proteome</keyword>
<gene>
    <name evidence="1" type="ORF">RF007C_12675</name>
</gene>